<dbReference type="eggNOG" id="ENOG502R3EW">
    <property type="taxonomic scope" value="Eukaryota"/>
</dbReference>
<feature type="transmembrane region" description="Helical" evidence="1">
    <location>
        <begin position="159"/>
        <end position="179"/>
    </location>
</feature>
<name>A0A0D9V1C5_9ORYZ</name>
<evidence type="ECO:0000313" key="3">
    <source>
        <dbReference type="Proteomes" id="UP000032180"/>
    </source>
</evidence>
<evidence type="ECO:0000313" key="2">
    <source>
        <dbReference type="EnsemblPlants" id="LPERR01G14970.1"/>
    </source>
</evidence>
<keyword evidence="3" id="KW-1185">Reference proteome</keyword>
<accession>A0A0D9V1C5</accession>
<evidence type="ECO:0000256" key="1">
    <source>
        <dbReference type="SAM" id="Phobius"/>
    </source>
</evidence>
<protein>
    <submittedName>
        <fullName evidence="2">Uncharacterized protein</fullName>
    </submittedName>
</protein>
<keyword evidence="1" id="KW-1133">Transmembrane helix</keyword>
<organism evidence="2 3">
    <name type="scientific">Leersia perrieri</name>
    <dbReference type="NCBI Taxonomy" id="77586"/>
    <lineage>
        <taxon>Eukaryota</taxon>
        <taxon>Viridiplantae</taxon>
        <taxon>Streptophyta</taxon>
        <taxon>Embryophyta</taxon>
        <taxon>Tracheophyta</taxon>
        <taxon>Spermatophyta</taxon>
        <taxon>Magnoliopsida</taxon>
        <taxon>Liliopsida</taxon>
        <taxon>Poales</taxon>
        <taxon>Poaceae</taxon>
        <taxon>BOP clade</taxon>
        <taxon>Oryzoideae</taxon>
        <taxon>Oryzeae</taxon>
        <taxon>Oryzinae</taxon>
        <taxon>Leersia</taxon>
    </lineage>
</organism>
<sequence length="181" mass="19226">MANQHYPCRCTAEGLENMEDVDLEEQVAPPTLQSPPSSSPALLHLQGMCRTPATAAVSCRALVATAPVRALWMVVLMVGLLFAVHLLAHDLRTFALLVAESLCIFFVMSCVAAWERGDHRDAADSGACNGVTTVALWSFAMALTVTMTFWVAAGMSLPAVAALYLLSLLVVSACFAVLLGT</sequence>
<reference evidence="2 3" key="1">
    <citation type="submission" date="2012-08" db="EMBL/GenBank/DDBJ databases">
        <title>Oryza genome evolution.</title>
        <authorList>
            <person name="Wing R.A."/>
        </authorList>
    </citation>
    <scope>NUCLEOTIDE SEQUENCE</scope>
</reference>
<reference evidence="3" key="2">
    <citation type="submission" date="2013-12" db="EMBL/GenBank/DDBJ databases">
        <authorList>
            <person name="Yu Y."/>
            <person name="Lee S."/>
            <person name="de Baynast K."/>
            <person name="Wissotski M."/>
            <person name="Liu L."/>
            <person name="Talag J."/>
            <person name="Goicoechea J."/>
            <person name="Angelova A."/>
            <person name="Jetty R."/>
            <person name="Kudrna D."/>
            <person name="Golser W."/>
            <person name="Rivera L."/>
            <person name="Zhang J."/>
            <person name="Wing R."/>
        </authorList>
    </citation>
    <scope>NUCLEOTIDE SEQUENCE</scope>
</reference>
<dbReference type="Gramene" id="LPERR01G14970.1">
    <property type="protein sequence ID" value="LPERR01G14970.1"/>
    <property type="gene ID" value="LPERR01G14970"/>
</dbReference>
<keyword evidence="1" id="KW-0812">Transmembrane</keyword>
<feature type="transmembrane region" description="Helical" evidence="1">
    <location>
        <begin position="70"/>
        <end position="88"/>
    </location>
</feature>
<feature type="transmembrane region" description="Helical" evidence="1">
    <location>
        <begin position="94"/>
        <end position="114"/>
    </location>
</feature>
<feature type="transmembrane region" description="Helical" evidence="1">
    <location>
        <begin position="134"/>
        <end position="153"/>
    </location>
</feature>
<dbReference type="AlphaFoldDB" id="A0A0D9V1C5"/>
<dbReference type="Proteomes" id="UP000032180">
    <property type="component" value="Chromosome 1"/>
</dbReference>
<reference evidence="2" key="3">
    <citation type="submission" date="2015-04" db="UniProtKB">
        <authorList>
            <consortium name="EnsemblPlants"/>
        </authorList>
    </citation>
    <scope>IDENTIFICATION</scope>
</reference>
<proteinExistence type="predicted"/>
<dbReference type="HOGENOM" id="CLU_1512813_0_0_1"/>
<dbReference type="EnsemblPlants" id="LPERR01G14970.1">
    <property type="protein sequence ID" value="LPERR01G14970.1"/>
    <property type="gene ID" value="LPERR01G14970"/>
</dbReference>
<keyword evidence="1" id="KW-0472">Membrane</keyword>